<dbReference type="KEGG" id="aell:AELL_2286"/>
<evidence type="ECO:0000313" key="3">
    <source>
        <dbReference type="Proteomes" id="UP000262582"/>
    </source>
</evidence>
<dbReference type="OrthoDB" id="9913001at2"/>
<dbReference type="Proteomes" id="UP000262582">
    <property type="component" value="Chromosome"/>
</dbReference>
<accession>A0A347UAN4</accession>
<dbReference type="RefSeq" id="WP_118918072.1">
    <property type="nucleotide sequence ID" value="NZ_CP032097.1"/>
</dbReference>
<evidence type="ECO:0000313" key="2">
    <source>
        <dbReference type="EMBL" id="RXI29770.1"/>
    </source>
</evidence>
<gene>
    <name evidence="1" type="ORF">AELL_2286</name>
    <name evidence="2" type="ORF">CP962_10410</name>
</gene>
<reference evidence="2 4" key="1">
    <citation type="submission" date="2017-09" db="EMBL/GenBank/DDBJ databases">
        <title>Genomics of the genus Arcobacter.</title>
        <authorList>
            <person name="Perez-Cataluna A."/>
            <person name="Figueras M.J."/>
            <person name="Salas-Masso N."/>
        </authorList>
    </citation>
    <scope>NUCLEOTIDE SEQUENCE [LARGE SCALE GENOMIC DNA]</scope>
    <source>
        <strain evidence="2 4">CECT 7837</strain>
    </source>
</reference>
<reference evidence="1 3" key="2">
    <citation type="submission" date="2018-08" db="EMBL/GenBank/DDBJ databases">
        <title>Complete genome of the Arcobacter ellisii type strain LMG 26155.</title>
        <authorList>
            <person name="Miller W.G."/>
            <person name="Yee E."/>
            <person name="Bono J.L."/>
        </authorList>
    </citation>
    <scope>NUCLEOTIDE SEQUENCE [LARGE SCALE GENOMIC DNA]</scope>
    <source>
        <strain evidence="1 3">LMG 26155</strain>
    </source>
</reference>
<sequence>MEELLFKRKKELETLFGKELKEIKKSTKFLKLIRNELVYLDDFLTKVEILELINSVFETKVKYSNFYKWYVKNIESNEIKISKINTKKEDITSKNQIDKSEVRNDISNSQVQLAQVKELKDDGELKRADKSDFK</sequence>
<dbReference type="EMBL" id="NXIG01000010">
    <property type="protein sequence ID" value="RXI29770.1"/>
    <property type="molecule type" value="Genomic_DNA"/>
</dbReference>
<dbReference type="AlphaFoldDB" id="A0A347UAN4"/>
<evidence type="ECO:0000313" key="4">
    <source>
        <dbReference type="Proteomes" id="UP000290588"/>
    </source>
</evidence>
<dbReference type="Proteomes" id="UP000290588">
    <property type="component" value="Unassembled WGS sequence"/>
</dbReference>
<proteinExistence type="predicted"/>
<protein>
    <submittedName>
        <fullName evidence="2">Uncharacterized protein</fullName>
    </submittedName>
</protein>
<evidence type="ECO:0000313" key="1">
    <source>
        <dbReference type="EMBL" id="AXX95912.1"/>
    </source>
</evidence>
<dbReference type="EMBL" id="CP032097">
    <property type="protein sequence ID" value="AXX95912.1"/>
    <property type="molecule type" value="Genomic_DNA"/>
</dbReference>
<keyword evidence="3" id="KW-1185">Reference proteome</keyword>
<organism evidence="2 4">
    <name type="scientific">Arcobacter ellisii</name>
    <dbReference type="NCBI Taxonomy" id="913109"/>
    <lineage>
        <taxon>Bacteria</taxon>
        <taxon>Pseudomonadati</taxon>
        <taxon>Campylobacterota</taxon>
        <taxon>Epsilonproteobacteria</taxon>
        <taxon>Campylobacterales</taxon>
        <taxon>Arcobacteraceae</taxon>
        <taxon>Arcobacter</taxon>
    </lineage>
</organism>
<name>A0A347UAN4_9BACT</name>